<protein>
    <recommendedName>
        <fullName evidence="1">2EXR domain-containing protein</fullName>
    </recommendedName>
</protein>
<feature type="domain" description="2EXR" evidence="1">
    <location>
        <begin position="6"/>
        <end position="92"/>
    </location>
</feature>
<proteinExistence type="predicted"/>
<evidence type="ECO:0000259" key="1">
    <source>
        <dbReference type="Pfam" id="PF20150"/>
    </source>
</evidence>
<evidence type="ECO:0000313" key="3">
    <source>
        <dbReference type="Proteomes" id="UP001595075"/>
    </source>
</evidence>
<accession>A0ABR4BVN9</accession>
<dbReference type="PANTHER" id="PTHR35910:SF6">
    <property type="entry name" value="2EXR DOMAIN-CONTAINING PROTEIN"/>
    <property type="match status" value="1"/>
</dbReference>
<dbReference type="PANTHER" id="PTHR35910">
    <property type="entry name" value="2EXR DOMAIN-CONTAINING PROTEIN"/>
    <property type="match status" value="1"/>
</dbReference>
<reference evidence="2 3" key="1">
    <citation type="journal article" date="2024" name="Commun. Biol.">
        <title>Comparative genomic analysis of thermophilic fungi reveals convergent evolutionary adaptations and gene losses.</title>
        <authorList>
            <person name="Steindorff A.S."/>
            <person name="Aguilar-Pontes M.V."/>
            <person name="Robinson A.J."/>
            <person name="Andreopoulos B."/>
            <person name="LaButti K."/>
            <person name="Kuo A."/>
            <person name="Mondo S."/>
            <person name="Riley R."/>
            <person name="Otillar R."/>
            <person name="Haridas S."/>
            <person name="Lipzen A."/>
            <person name="Grimwood J."/>
            <person name="Schmutz J."/>
            <person name="Clum A."/>
            <person name="Reid I.D."/>
            <person name="Moisan M.C."/>
            <person name="Butler G."/>
            <person name="Nguyen T.T.M."/>
            <person name="Dewar K."/>
            <person name="Conant G."/>
            <person name="Drula E."/>
            <person name="Henrissat B."/>
            <person name="Hansel C."/>
            <person name="Singer S."/>
            <person name="Hutchinson M.I."/>
            <person name="de Vries R.P."/>
            <person name="Natvig D.O."/>
            <person name="Powell A.J."/>
            <person name="Tsang A."/>
            <person name="Grigoriev I.V."/>
        </authorList>
    </citation>
    <scope>NUCLEOTIDE SEQUENCE [LARGE SCALE GENOMIC DNA]</scope>
    <source>
        <strain evidence="2 3">CBS 494.80</strain>
    </source>
</reference>
<dbReference type="InterPro" id="IPR045518">
    <property type="entry name" value="2EXR"/>
</dbReference>
<name>A0ABR4BVN9_9HELO</name>
<dbReference type="Proteomes" id="UP001595075">
    <property type="component" value="Unassembled WGS sequence"/>
</dbReference>
<dbReference type="EMBL" id="JAZHXI010000019">
    <property type="protein sequence ID" value="KAL2061296.1"/>
    <property type="molecule type" value="Genomic_DNA"/>
</dbReference>
<gene>
    <name evidence="2" type="ORF">VTL71DRAFT_7569</name>
</gene>
<comment type="caution">
    <text evidence="2">The sequence shown here is derived from an EMBL/GenBank/DDBJ whole genome shotgun (WGS) entry which is preliminary data.</text>
</comment>
<evidence type="ECO:0000313" key="2">
    <source>
        <dbReference type="EMBL" id="KAL2061296.1"/>
    </source>
</evidence>
<sequence length="245" mass="28084">MSPTNFTLFPKLPFELQLQVWEQVDIPASLISVSLIRIELSDGDLPLSFTIHYQLPAIFHVCHSSRKTALQSSPLRFSEKLFGPSIVFSYNAEKDQLLFAQMSLPFIFAQCHDSHFKTVRQIAIEPNSEDDYSKIINTMILLFQSFPQLQKIHVLPRDDKTSMLAALAEVDGGLDYARVDATLLHLYTIRVFLLRTNASITEEKHNEFIKRDSVSRAPRILLRCWILMDRLREKVGIHADVEKVG</sequence>
<keyword evidence="3" id="KW-1185">Reference proteome</keyword>
<organism evidence="2 3">
    <name type="scientific">Oculimacula yallundae</name>
    <dbReference type="NCBI Taxonomy" id="86028"/>
    <lineage>
        <taxon>Eukaryota</taxon>
        <taxon>Fungi</taxon>
        <taxon>Dikarya</taxon>
        <taxon>Ascomycota</taxon>
        <taxon>Pezizomycotina</taxon>
        <taxon>Leotiomycetes</taxon>
        <taxon>Helotiales</taxon>
        <taxon>Ploettnerulaceae</taxon>
        <taxon>Oculimacula</taxon>
    </lineage>
</organism>
<dbReference type="Pfam" id="PF20150">
    <property type="entry name" value="2EXR"/>
    <property type="match status" value="1"/>
</dbReference>